<comment type="pathway">
    <text evidence="7 9">Lipid metabolism; fatty acid biosynthesis.</text>
</comment>
<keyword evidence="7" id="KW-0963">Cytoplasm</keyword>
<evidence type="ECO:0000259" key="10">
    <source>
        <dbReference type="PROSITE" id="PS50075"/>
    </source>
</evidence>
<accession>A0A9D2KPS8</accession>
<comment type="caution">
    <text evidence="11">The sequence shown here is derived from an EMBL/GenBank/DDBJ whole genome shotgun (WGS) entry which is preliminary data.</text>
</comment>
<evidence type="ECO:0000256" key="4">
    <source>
        <dbReference type="ARBA" id="ARBA00022832"/>
    </source>
</evidence>
<dbReference type="GO" id="GO:0000036">
    <property type="term" value="F:acyl carrier activity"/>
    <property type="evidence" value="ECO:0007669"/>
    <property type="project" value="UniProtKB-UniRule"/>
</dbReference>
<dbReference type="NCBIfam" id="NF002148">
    <property type="entry name" value="PRK00982.1-2"/>
    <property type="match status" value="1"/>
</dbReference>
<dbReference type="EMBL" id="DWZA01000108">
    <property type="protein sequence ID" value="HJA72504.1"/>
    <property type="molecule type" value="Genomic_DNA"/>
</dbReference>
<comment type="PTM">
    <text evidence="9">4'-phosphopantetheine is transferred from CoA to a specific serine of apo-ACP by acpS.</text>
</comment>
<organism evidence="11 12">
    <name type="scientific">Candidatus Lachnoclostridium stercoravium</name>
    <dbReference type="NCBI Taxonomy" id="2838633"/>
    <lineage>
        <taxon>Bacteria</taxon>
        <taxon>Bacillati</taxon>
        <taxon>Bacillota</taxon>
        <taxon>Clostridia</taxon>
        <taxon>Lachnospirales</taxon>
        <taxon>Lachnospiraceae</taxon>
    </lineage>
</organism>
<keyword evidence="2 7" id="KW-0444">Lipid biosynthesis</keyword>
<keyword evidence="5 7" id="KW-0443">Lipid metabolism</keyword>
<dbReference type="GO" id="GO:0000035">
    <property type="term" value="F:acyl binding"/>
    <property type="evidence" value="ECO:0007669"/>
    <property type="project" value="TreeGrafter"/>
</dbReference>
<keyword evidence="1 7" id="KW-0596">Phosphopantetheine</keyword>
<dbReference type="PANTHER" id="PTHR20863:SF76">
    <property type="entry name" value="CARRIER DOMAIN-CONTAINING PROTEIN"/>
    <property type="match status" value="1"/>
</dbReference>
<evidence type="ECO:0000313" key="12">
    <source>
        <dbReference type="Proteomes" id="UP000823900"/>
    </source>
</evidence>
<comment type="function">
    <text evidence="7 9">Carrier of the growing fatty acid chain in fatty acid biosynthesis.</text>
</comment>
<evidence type="ECO:0000256" key="7">
    <source>
        <dbReference type="HAMAP-Rule" id="MF_01217"/>
    </source>
</evidence>
<dbReference type="Gene3D" id="1.10.1200.10">
    <property type="entry name" value="ACP-like"/>
    <property type="match status" value="1"/>
</dbReference>
<dbReference type="NCBIfam" id="TIGR00517">
    <property type="entry name" value="acyl_carrier"/>
    <property type="match status" value="1"/>
</dbReference>
<dbReference type="AlphaFoldDB" id="A0A9D2KPS8"/>
<evidence type="ECO:0000313" key="11">
    <source>
        <dbReference type="EMBL" id="HJA72504.1"/>
    </source>
</evidence>
<dbReference type="PANTHER" id="PTHR20863">
    <property type="entry name" value="ACYL CARRIER PROTEIN"/>
    <property type="match status" value="1"/>
</dbReference>
<evidence type="ECO:0000256" key="9">
    <source>
        <dbReference type="RuleBase" id="RU003545"/>
    </source>
</evidence>
<evidence type="ECO:0000256" key="2">
    <source>
        <dbReference type="ARBA" id="ARBA00022516"/>
    </source>
</evidence>
<comment type="subcellular location">
    <subcellularLocation>
        <location evidence="7">Cytoplasm</location>
    </subcellularLocation>
</comment>
<dbReference type="PROSITE" id="PS50075">
    <property type="entry name" value="CARRIER"/>
    <property type="match status" value="1"/>
</dbReference>
<protein>
    <recommendedName>
        <fullName evidence="7 8">Acyl carrier protein</fullName>
        <shortName evidence="7">ACP</shortName>
    </recommendedName>
</protein>
<evidence type="ECO:0000256" key="8">
    <source>
        <dbReference type="NCBIfam" id="TIGR00517"/>
    </source>
</evidence>
<keyword evidence="4 7" id="KW-0276">Fatty acid metabolism</keyword>
<sequence>MEYEMLISIISEALNMDPDDITPDASFVNDLGADSLDLFQLILKIEEEFGVEISAEEADRVTTVADLHGLLTGQGR</sequence>
<dbReference type="InterPro" id="IPR003231">
    <property type="entry name" value="ACP"/>
</dbReference>
<keyword evidence="6 7" id="KW-0275">Fatty acid biosynthesis</keyword>
<proteinExistence type="inferred from homology"/>
<comment type="PTM">
    <text evidence="7">4'-phosphopantetheine is transferred from CoA to a specific serine of apo-ACP by AcpS. This modification is essential for activity because fatty acids are bound in thioester linkage to the sulfhydryl of the prosthetic group.</text>
</comment>
<reference evidence="11" key="2">
    <citation type="submission" date="2021-04" db="EMBL/GenBank/DDBJ databases">
        <authorList>
            <person name="Gilroy R."/>
        </authorList>
    </citation>
    <scope>NUCLEOTIDE SEQUENCE</scope>
    <source>
        <strain evidence="11">CHK178-16964</strain>
    </source>
</reference>
<evidence type="ECO:0000256" key="1">
    <source>
        <dbReference type="ARBA" id="ARBA00022450"/>
    </source>
</evidence>
<dbReference type="InterPro" id="IPR036736">
    <property type="entry name" value="ACP-like_sf"/>
</dbReference>
<evidence type="ECO:0000256" key="6">
    <source>
        <dbReference type="ARBA" id="ARBA00023160"/>
    </source>
</evidence>
<dbReference type="InterPro" id="IPR009081">
    <property type="entry name" value="PP-bd_ACP"/>
</dbReference>
<dbReference type="SUPFAM" id="SSF47336">
    <property type="entry name" value="ACP-like"/>
    <property type="match status" value="1"/>
</dbReference>
<dbReference type="Proteomes" id="UP000823900">
    <property type="component" value="Unassembled WGS sequence"/>
</dbReference>
<dbReference type="HAMAP" id="MF_01217">
    <property type="entry name" value="Acyl_carrier"/>
    <property type="match status" value="1"/>
</dbReference>
<dbReference type="GO" id="GO:0005829">
    <property type="term" value="C:cytosol"/>
    <property type="evidence" value="ECO:0007669"/>
    <property type="project" value="TreeGrafter"/>
</dbReference>
<dbReference type="GO" id="GO:0016020">
    <property type="term" value="C:membrane"/>
    <property type="evidence" value="ECO:0007669"/>
    <property type="project" value="GOC"/>
</dbReference>
<evidence type="ECO:0000256" key="3">
    <source>
        <dbReference type="ARBA" id="ARBA00022553"/>
    </source>
</evidence>
<gene>
    <name evidence="7 11" type="primary">acpP</name>
    <name evidence="11" type="ORF">IAA07_13190</name>
</gene>
<name>A0A9D2KPS8_9FIRM</name>
<feature type="domain" description="Carrier" evidence="10">
    <location>
        <begin position="1"/>
        <end position="75"/>
    </location>
</feature>
<feature type="modified residue" description="O-(pantetheine 4'-phosphoryl)serine" evidence="7">
    <location>
        <position position="35"/>
    </location>
</feature>
<keyword evidence="3 7" id="KW-0597">Phosphoprotein</keyword>
<reference evidence="11" key="1">
    <citation type="journal article" date="2021" name="PeerJ">
        <title>Extensive microbial diversity within the chicken gut microbiome revealed by metagenomics and culture.</title>
        <authorList>
            <person name="Gilroy R."/>
            <person name="Ravi A."/>
            <person name="Getino M."/>
            <person name="Pursley I."/>
            <person name="Horton D.L."/>
            <person name="Alikhan N.F."/>
            <person name="Baker D."/>
            <person name="Gharbi K."/>
            <person name="Hall N."/>
            <person name="Watson M."/>
            <person name="Adriaenssens E.M."/>
            <person name="Foster-Nyarko E."/>
            <person name="Jarju S."/>
            <person name="Secka A."/>
            <person name="Antonio M."/>
            <person name="Oren A."/>
            <person name="Chaudhuri R.R."/>
            <person name="La Ragione R."/>
            <person name="Hildebrand F."/>
            <person name="Pallen M.J."/>
        </authorList>
    </citation>
    <scope>NUCLEOTIDE SEQUENCE</scope>
    <source>
        <strain evidence="11">CHK178-16964</strain>
    </source>
</reference>
<dbReference type="GO" id="GO:0009245">
    <property type="term" value="P:lipid A biosynthetic process"/>
    <property type="evidence" value="ECO:0007669"/>
    <property type="project" value="TreeGrafter"/>
</dbReference>
<comment type="similarity">
    <text evidence="7">Belongs to the acyl carrier protein (ACP) family.</text>
</comment>
<dbReference type="Pfam" id="PF00550">
    <property type="entry name" value="PP-binding"/>
    <property type="match status" value="1"/>
</dbReference>
<dbReference type="NCBIfam" id="NF002150">
    <property type="entry name" value="PRK00982.1-4"/>
    <property type="match status" value="1"/>
</dbReference>
<evidence type="ECO:0000256" key="5">
    <source>
        <dbReference type="ARBA" id="ARBA00023098"/>
    </source>
</evidence>